<gene>
    <name evidence="7" type="ORF">C8N24_4254</name>
</gene>
<name>A0A660KZ83_9ACTN</name>
<feature type="transmembrane region" description="Helical" evidence="6">
    <location>
        <begin position="69"/>
        <end position="89"/>
    </location>
</feature>
<evidence type="ECO:0000313" key="8">
    <source>
        <dbReference type="Proteomes" id="UP000278962"/>
    </source>
</evidence>
<evidence type="ECO:0000256" key="4">
    <source>
        <dbReference type="ARBA" id="ARBA00022989"/>
    </source>
</evidence>
<accession>A0A660KZ83</accession>
<keyword evidence="5 6" id="KW-0472">Membrane</keyword>
<protein>
    <submittedName>
        <fullName evidence="7">Cobalt/nickel transport system permease protein</fullName>
    </submittedName>
</protein>
<dbReference type="AlphaFoldDB" id="A0A660KZ83"/>
<evidence type="ECO:0000256" key="6">
    <source>
        <dbReference type="SAM" id="Phobius"/>
    </source>
</evidence>
<organism evidence="7 8">
    <name type="scientific">Solirubrobacter pauli</name>
    <dbReference type="NCBI Taxonomy" id="166793"/>
    <lineage>
        <taxon>Bacteria</taxon>
        <taxon>Bacillati</taxon>
        <taxon>Actinomycetota</taxon>
        <taxon>Thermoleophilia</taxon>
        <taxon>Solirubrobacterales</taxon>
        <taxon>Solirubrobacteraceae</taxon>
        <taxon>Solirubrobacter</taxon>
    </lineage>
</organism>
<dbReference type="RefSeq" id="WP_121253816.1">
    <property type="nucleotide sequence ID" value="NZ_RBIL01000002.1"/>
</dbReference>
<keyword evidence="2" id="KW-1003">Cell membrane</keyword>
<proteinExistence type="predicted"/>
<evidence type="ECO:0000256" key="5">
    <source>
        <dbReference type="ARBA" id="ARBA00023136"/>
    </source>
</evidence>
<keyword evidence="8" id="KW-1185">Reference proteome</keyword>
<dbReference type="InterPro" id="IPR051611">
    <property type="entry name" value="ECF_transporter_component"/>
</dbReference>
<dbReference type="CDD" id="cd16914">
    <property type="entry name" value="EcfT"/>
    <property type="match status" value="1"/>
</dbReference>
<evidence type="ECO:0000313" key="7">
    <source>
        <dbReference type="EMBL" id="RKQ86244.1"/>
    </source>
</evidence>
<feature type="transmembrane region" description="Helical" evidence="6">
    <location>
        <begin position="20"/>
        <end position="39"/>
    </location>
</feature>
<reference evidence="7 8" key="1">
    <citation type="submission" date="2018-10" db="EMBL/GenBank/DDBJ databases">
        <title>Genomic Encyclopedia of Archaeal and Bacterial Type Strains, Phase II (KMG-II): from individual species to whole genera.</title>
        <authorList>
            <person name="Goeker M."/>
        </authorList>
    </citation>
    <scope>NUCLEOTIDE SEQUENCE [LARGE SCALE GENOMIC DNA]</scope>
    <source>
        <strain evidence="7 8">DSM 14954</strain>
    </source>
</reference>
<dbReference type="OrthoDB" id="4533at2"/>
<dbReference type="GO" id="GO:0005886">
    <property type="term" value="C:plasma membrane"/>
    <property type="evidence" value="ECO:0007669"/>
    <property type="project" value="UniProtKB-ARBA"/>
</dbReference>
<comment type="caution">
    <text evidence="7">The sequence shown here is derived from an EMBL/GenBank/DDBJ whole genome shotgun (WGS) entry which is preliminary data.</text>
</comment>
<evidence type="ECO:0000256" key="2">
    <source>
        <dbReference type="ARBA" id="ARBA00022475"/>
    </source>
</evidence>
<evidence type="ECO:0000256" key="1">
    <source>
        <dbReference type="ARBA" id="ARBA00004141"/>
    </source>
</evidence>
<dbReference type="PANTHER" id="PTHR34857:SF2">
    <property type="entry name" value="SLL0384 PROTEIN"/>
    <property type="match status" value="1"/>
</dbReference>
<evidence type="ECO:0000256" key="3">
    <source>
        <dbReference type="ARBA" id="ARBA00022692"/>
    </source>
</evidence>
<keyword evidence="4 6" id="KW-1133">Transmembrane helix</keyword>
<dbReference type="Pfam" id="PF02361">
    <property type="entry name" value="CbiQ"/>
    <property type="match status" value="1"/>
</dbReference>
<feature type="transmembrane region" description="Helical" evidence="6">
    <location>
        <begin position="220"/>
        <end position="243"/>
    </location>
</feature>
<feature type="transmembrane region" description="Helical" evidence="6">
    <location>
        <begin position="95"/>
        <end position="118"/>
    </location>
</feature>
<dbReference type="InterPro" id="IPR003339">
    <property type="entry name" value="ABC/ECF_trnsptr_transmembrane"/>
</dbReference>
<keyword evidence="3 6" id="KW-0812">Transmembrane</keyword>
<dbReference type="EMBL" id="RBIL01000002">
    <property type="protein sequence ID" value="RKQ86244.1"/>
    <property type="molecule type" value="Genomic_DNA"/>
</dbReference>
<comment type="subcellular location">
    <subcellularLocation>
        <location evidence="1">Membrane</location>
        <topology evidence="1">Multi-pass membrane protein</topology>
    </subcellularLocation>
</comment>
<sequence>MSQAHQQEVNATVETALHRAPAECKVAATILFVVAVALVPRGHLVWPYAIDAAILLAVAVFARVDPRMLAGRLVMEIPFVLFVVVLPFVAEDGWWLAFGILAKATLAVLATGVLAWTTQPAEILRGAERLGMPRQLVAIAGFAIRYLQVLTDEVRRMRLARTQRGDAARWLWQSRAASRGMGALALRTFERGERVHTAMLARGYDGRMPTLHLTPAASPLAWVGAAIVPLAAVAVLVIARGWVA</sequence>
<dbReference type="Proteomes" id="UP000278962">
    <property type="component" value="Unassembled WGS sequence"/>
</dbReference>
<dbReference type="PANTHER" id="PTHR34857">
    <property type="entry name" value="SLL0384 PROTEIN"/>
    <property type="match status" value="1"/>
</dbReference>
<feature type="transmembrane region" description="Helical" evidence="6">
    <location>
        <begin position="45"/>
        <end position="62"/>
    </location>
</feature>